<proteinExistence type="predicted"/>
<reference evidence="1 2" key="1">
    <citation type="journal article" date="2010" name="Science">
        <title>Genomic comparison of the ants Camponotus floridanus and Harpegnathos saltator.</title>
        <authorList>
            <person name="Bonasio R."/>
            <person name="Zhang G."/>
            <person name="Ye C."/>
            <person name="Mutti N.S."/>
            <person name="Fang X."/>
            <person name="Qin N."/>
            <person name="Donahue G."/>
            <person name="Yang P."/>
            <person name="Li Q."/>
            <person name="Li C."/>
            <person name="Zhang P."/>
            <person name="Huang Z."/>
            <person name="Berger S.L."/>
            <person name="Reinberg D."/>
            <person name="Wang J."/>
            <person name="Liebig J."/>
        </authorList>
    </citation>
    <scope>NUCLEOTIDE SEQUENCE [LARGE SCALE GENOMIC DNA]</scope>
    <source>
        <strain evidence="1 2">R22 G/1</strain>
    </source>
</reference>
<sequence>MADYEDYEYLDENIEADIENIDPNKSLNLQAFEVFEEILISEVQERSCLWDHRLDIKMRGMNIIQKAWEEVGRFIVYL</sequence>
<name>E2C0U3_HARSA</name>
<gene>
    <name evidence="1" type="ORF">EAI_13648</name>
</gene>
<evidence type="ECO:0008006" key="3">
    <source>
        <dbReference type="Google" id="ProtNLM"/>
    </source>
</evidence>
<dbReference type="OrthoDB" id="5803771at2759"/>
<dbReference type="InParanoid" id="E2C0U3"/>
<keyword evidence="2" id="KW-1185">Reference proteome</keyword>
<evidence type="ECO:0000313" key="2">
    <source>
        <dbReference type="Proteomes" id="UP000008237"/>
    </source>
</evidence>
<dbReference type="AlphaFoldDB" id="E2C0U3"/>
<evidence type="ECO:0000313" key="1">
    <source>
        <dbReference type="EMBL" id="EFN78379.1"/>
    </source>
</evidence>
<protein>
    <recommendedName>
        <fullName evidence="3">MADF domain-containing protein</fullName>
    </recommendedName>
</protein>
<accession>E2C0U3</accession>
<dbReference type="Proteomes" id="UP000008237">
    <property type="component" value="Unassembled WGS sequence"/>
</dbReference>
<dbReference type="EMBL" id="GL451850">
    <property type="protein sequence ID" value="EFN78379.1"/>
    <property type="molecule type" value="Genomic_DNA"/>
</dbReference>
<organism evidence="2">
    <name type="scientific">Harpegnathos saltator</name>
    <name type="common">Jerdon's jumping ant</name>
    <dbReference type="NCBI Taxonomy" id="610380"/>
    <lineage>
        <taxon>Eukaryota</taxon>
        <taxon>Metazoa</taxon>
        <taxon>Ecdysozoa</taxon>
        <taxon>Arthropoda</taxon>
        <taxon>Hexapoda</taxon>
        <taxon>Insecta</taxon>
        <taxon>Pterygota</taxon>
        <taxon>Neoptera</taxon>
        <taxon>Endopterygota</taxon>
        <taxon>Hymenoptera</taxon>
        <taxon>Apocrita</taxon>
        <taxon>Aculeata</taxon>
        <taxon>Formicoidea</taxon>
        <taxon>Formicidae</taxon>
        <taxon>Ponerinae</taxon>
        <taxon>Ponerini</taxon>
        <taxon>Harpegnathos</taxon>
    </lineage>
</organism>